<dbReference type="RefSeq" id="WP_195917861.1">
    <property type="nucleotide sequence ID" value="NZ_JADOZZ010000001.1"/>
</dbReference>
<accession>A0AAW6D7V1</accession>
<organism evidence="1 2">
    <name type="scientific">Streptococcus salivarius</name>
    <dbReference type="NCBI Taxonomy" id="1304"/>
    <lineage>
        <taxon>Bacteria</taxon>
        <taxon>Bacillati</taxon>
        <taxon>Bacillota</taxon>
        <taxon>Bacilli</taxon>
        <taxon>Lactobacillales</taxon>
        <taxon>Streptococcaceae</taxon>
        <taxon>Streptococcus</taxon>
    </lineage>
</organism>
<name>A0AAW6D7V1_STRSL</name>
<comment type="caution">
    <text evidence="1">The sequence shown here is derived from an EMBL/GenBank/DDBJ whole genome shotgun (WGS) entry which is preliminary data.</text>
</comment>
<evidence type="ECO:0000313" key="2">
    <source>
        <dbReference type="Proteomes" id="UP001210204"/>
    </source>
</evidence>
<dbReference type="EMBL" id="JAQMJT010000001">
    <property type="protein sequence ID" value="MDB8613089.1"/>
    <property type="molecule type" value="Genomic_DNA"/>
</dbReference>
<gene>
    <name evidence="1" type="ORF">PNU26_01540</name>
</gene>
<evidence type="ECO:0000313" key="1">
    <source>
        <dbReference type="EMBL" id="MDB8613089.1"/>
    </source>
</evidence>
<sequence>MRKVKIFSDSDTNNGLDERINEWIEENGVELLDVRVTYDVNKEYGFMVATATVIYIDKSEG</sequence>
<proteinExistence type="predicted"/>
<protein>
    <recommendedName>
        <fullName evidence="3">Sporulation protein Cse60</fullName>
    </recommendedName>
</protein>
<dbReference type="Proteomes" id="UP001210204">
    <property type="component" value="Unassembled WGS sequence"/>
</dbReference>
<dbReference type="AlphaFoldDB" id="A0AAW6D7V1"/>
<evidence type="ECO:0008006" key="3">
    <source>
        <dbReference type="Google" id="ProtNLM"/>
    </source>
</evidence>
<reference evidence="1" key="1">
    <citation type="submission" date="2023-01" db="EMBL/GenBank/DDBJ databases">
        <title>Human gut microbiome strain richness.</title>
        <authorList>
            <person name="Chen-Liaw A."/>
        </authorList>
    </citation>
    <scope>NUCLEOTIDE SEQUENCE</scope>
    <source>
        <strain evidence="1">1001095st1_G4_1001095IJ_161003</strain>
    </source>
</reference>